<dbReference type="Proteomes" id="UP000004835">
    <property type="component" value="Unassembled WGS sequence"/>
</dbReference>
<dbReference type="PANTHER" id="PTHR30185">
    <property type="entry name" value="CRYPTIC BETA-GLUCOSIDE BGL OPERON ANTITERMINATOR"/>
    <property type="match status" value="1"/>
</dbReference>
<evidence type="ECO:0000256" key="2">
    <source>
        <dbReference type="ARBA" id="ARBA00023163"/>
    </source>
</evidence>
<dbReference type="HOGENOM" id="CLU_039157_0_0_9"/>
<keyword evidence="1" id="KW-0805">Transcription regulation</keyword>
<name>F0EL05_ENTCA</name>
<organism evidence="4 5">
    <name type="scientific">Enterococcus casseliflavus ATCC 12755</name>
    <dbReference type="NCBI Taxonomy" id="888066"/>
    <lineage>
        <taxon>Bacteria</taxon>
        <taxon>Bacillati</taxon>
        <taxon>Bacillota</taxon>
        <taxon>Bacilli</taxon>
        <taxon>Lactobacillales</taxon>
        <taxon>Enterococcaceae</taxon>
        <taxon>Enterococcus</taxon>
    </lineage>
</organism>
<dbReference type="PANTHER" id="PTHR30185:SF18">
    <property type="entry name" value="TRANSCRIPTIONAL REGULATOR MTLR"/>
    <property type="match status" value="1"/>
</dbReference>
<sequence>MIDSKQKTALADHTSEGIFMLHALLDTTEKQIFQFLSYCYETNKPKYTIKELSDVFNRRTNKMQSIVQQVEWFCARYPQFTLIYDEQEKEVVIAFSPRFLLSQAYNVLLQGTVGFILLDALFHGDYHSLEQLSLKTFSSLRTVQRKLKELNHILANYHLSYSLKKGDPLTGEEYAIRYFYHLTYWQIFDEKHSQVVASIKDKESVMALFETHASYMRKIDIDKFLNLFAISLQRIHQKHPITFLPEEVSTFEHPLIERNQFFEVFLKPLFNGNHLSLSEISEPECSFLYFMFGVMNTYLEEDLCEAELSWLTQPKYQPEVLLVEQLAQCFRLRFTDAEKNYLLVNFVMIHSASNLFGTRQKSDSFGKPTDKQELQAAFPVLYPTVKRFFEEATVSLPDLRALLQKNDRLIFQYCMLLRVIFIKYEQPVTFSIHSKYGKTQELWMKNRLLNATHRAMAHLSLTQKPDLVISDYPIHQEFSEEEQPYIFYWNGQPSVKEWKQLKQTIKQIRSAKNKAAFEKLVFAQSI</sequence>
<dbReference type="InterPro" id="IPR007737">
    <property type="entry name" value="Mga_HTH"/>
</dbReference>
<dbReference type="EMBL" id="AEWT01000017">
    <property type="protein sequence ID" value="EGC69255.1"/>
    <property type="molecule type" value="Genomic_DNA"/>
</dbReference>
<evidence type="ECO:0000256" key="1">
    <source>
        <dbReference type="ARBA" id="ARBA00023015"/>
    </source>
</evidence>
<protein>
    <submittedName>
        <fullName evidence="4">M protein trans-acting positive regulator (MGA)</fullName>
    </submittedName>
</protein>
<accession>F0EL05</accession>
<proteinExistence type="predicted"/>
<evidence type="ECO:0000259" key="3">
    <source>
        <dbReference type="Pfam" id="PF05043"/>
    </source>
</evidence>
<dbReference type="InterPro" id="IPR050661">
    <property type="entry name" value="BglG_antiterminators"/>
</dbReference>
<dbReference type="Pfam" id="PF05043">
    <property type="entry name" value="Mga"/>
    <property type="match status" value="1"/>
</dbReference>
<gene>
    <name evidence="4" type="ORF">HMPREF9087_2097</name>
</gene>
<reference evidence="4 5" key="1">
    <citation type="submission" date="2011-01" db="EMBL/GenBank/DDBJ databases">
        <authorList>
            <person name="Muzny D."/>
            <person name="Qin X."/>
            <person name="Deng J."/>
            <person name="Jiang H."/>
            <person name="Liu Y."/>
            <person name="Qu J."/>
            <person name="Song X.-Z."/>
            <person name="Zhang L."/>
            <person name="Thornton R."/>
            <person name="Coyle M."/>
            <person name="Francisco L."/>
            <person name="Jackson L."/>
            <person name="Javaid M."/>
            <person name="Korchina V."/>
            <person name="Kovar C."/>
            <person name="Mata R."/>
            <person name="Mathew T."/>
            <person name="Ngo R."/>
            <person name="Nguyen L."/>
            <person name="Nguyen N."/>
            <person name="Okwuonu G."/>
            <person name="Ongeri F."/>
            <person name="Pham C."/>
            <person name="Simmons D."/>
            <person name="Wilczek-Boney K."/>
            <person name="Hale W."/>
            <person name="Jakkamsetti A."/>
            <person name="Pham P."/>
            <person name="Ruth R."/>
            <person name="San Lucas F."/>
            <person name="Warren J."/>
            <person name="Zhang J."/>
            <person name="Zhao Z."/>
            <person name="Zhou C."/>
            <person name="Zhu D."/>
            <person name="Lee S."/>
            <person name="Bess C."/>
            <person name="Blankenburg K."/>
            <person name="Forbes L."/>
            <person name="Fu Q."/>
            <person name="Gubbala S."/>
            <person name="Hirani K."/>
            <person name="Jayaseelan J.C."/>
            <person name="Lara F."/>
            <person name="Munidasa M."/>
            <person name="Palculict T."/>
            <person name="Patil S."/>
            <person name="Pu L.-L."/>
            <person name="Saada N."/>
            <person name="Tang L."/>
            <person name="Weissenberger G."/>
            <person name="Zhu Y."/>
            <person name="Hemphill L."/>
            <person name="Shang Y."/>
            <person name="Youmans B."/>
            <person name="Ayvaz T."/>
            <person name="Ross M."/>
            <person name="Santibanez J."/>
            <person name="Aqrawi P."/>
            <person name="Gross S."/>
            <person name="Joshi V."/>
            <person name="Fowler G."/>
            <person name="Nazareth L."/>
            <person name="Reid J."/>
            <person name="Worley K."/>
            <person name="Petrosino J."/>
            <person name="Highlander S."/>
            <person name="Gibbs R."/>
        </authorList>
    </citation>
    <scope>NUCLEOTIDE SEQUENCE [LARGE SCALE GENOMIC DNA]</scope>
    <source>
        <strain evidence="4 5">ATCC 12755</strain>
    </source>
</reference>
<keyword evidence="2" id="KW-0804">Transcription</keyword>
<comment type="caution">
    <text evidence="4">The sequence shown here is derived from an EMBL/GenBank/DDBJ whole genome shotgun (WGS) entry which is preliminary data.</text>
</comment>
<dbReference type="AlphaFoldDB" id="F0EL05"/>
<evidence type="ECO:0000313" key="4">
    <source>
        <dbReference type="EMBL" id="EGC69255.1"/>
    </source>
</evidence>
<feature type="domain" description="Mga helix-turn-helix" evidence="3">
    <location>
        <begin position="99"/>
        <end position="184"/>
    </location>
</feature>
<evidence type="ECO:0000313" key="5">
    <source>
        <dbReference type="Proteomes" id="UP000004835"/>
    </source>
</evidence>